<name>A0ABS7BP28_9SPHN</name>
<organism evidence="5 6">
    <name type="scientific">Sphingomonas citri</name>
    <dbReference type="NCBI Taxonomy" id="2862499"/>
    <lineage>
        <taxon>Bacteria</taxon>
        <taxon>Pseudomonadati</taxon>
        <taxon>Pseudomonadota</taxon>
        <taxon>Alphaproteobacteria</taxon>
        <taxon>Sphingomonadales</taxon>
        <taxon>Sphingomonadaceae</taxon>
        <taxon>Sphingomonas</taxon>
    </lineage>
</organism>
<feature type="domain" description="EAL" evidence="3">
    <location>
        <begin position="511"/>
        <end position="761"/>
    </location>
</feature>
<dbReference type="CDD" id="cd01949">
    <property type="entry name" value="GGDEF"/>
    <property type="match status" value="1"/>
</dbReference>
<dbReference type="SUPFAM" id="SSF141868">
    <property type="entry name" value="EAL domain-like"/>
    <property type="match status" value="1"/>
</dbReference>
<protein>
    <submittedName>
        <fullName evidence="5">EAL domain-containing protein</fullName>
    </submittedName>
</protein>
<dbReference type="InterPro" id="IPR029787">
    <property type="entry name" value="Nucleotide_cyclase"/>
</dbReference>
<dbReference type="PROSITE" id="PS50887">
    <property type="entry name" value="GGDEF"/>
    <property type="match status" value="1"/>
</dbReference>
<evidence type="ECO:0000259" key="4">
    <source>
        <dbReference type="PROSITE" id="PS50887"/>
    </source>
</evidence>
<dbReference type="EMBL" id="JAHXZN010000003">
    <property type="protein sequence ID" value="MBW6531374.1"/>
    <property type="molecule type" value="Genomic_DNA"/>
</dbReference>
<dbReference type="PANTHER" id="PTHR44757">
    <property type="entry name" value="DIGUANYLATE CYCLASE DGCP"/>
    <property type="match status" value="1"/>
</dbReference>
<dbReference type="Pfam" id="PF00990">
    <property type="entry name" value="GGDEF"/>
    <property type="match status" value="1"/>
</dbReference>
<dbReference type="InterPro" id="IPR000160">
    <property type="entry name" value="GGDEF_dom"/>
</dbReference>
<evidence type="ECO:0000259" key="3">
    <source>
        <dbReference type="PROSITE" id="PS50883"/>
    </source>
</evidence>
<dbReference type="CDD" id="cd01948">
    <property type="entry name" value="EAL"/>
    <property type="match status" value="1"/>
</dbReference>
<reference evidence="5 6" key="1">
    <citation type="submission" date="2021-07" db="EMBL/GenBank/DDBJ databases">
        <title>Sphingomonas sp.</title>
        <authorList>
            <person name="Feng G."/>
            <person name="Li J."/>
            <person name="Pan M."/>
        </authorList>
    </citation>
    <scope>NUCLEOTIDE SEQUENCE [LARGE SCALE GENOMIC DNA]</scope>
    <source>
        <strain evidence="5 6">RRHST34</strain>
    </source>
</reference>
<keyword evidence="2" id="KW-1133">Transmembrane helix</keyword>
<proteinExistence type="predicted"/>
<evidence type="ECO:0000313" key="5">
    <source>
        <dbReference type="EMBL" id="MBW6531374.1"/>
    </source>
</evidence>
<feature type="compositionally biased region" description="Basic and acidic residues" evidence="1">
    <location>
        <begin position="155"/>
        <end position="166"/>
    </location>
</feature>
<dbReference type="Gene3D" id="3.20.20.450">
    <property type="entry name" value="EAL domain"/>
    <property type="match status" value="1"/>
</dbReference>
<evidence type="ECO:0000256" key="1">
    <source>
        <dbReference type="SAM" id="MobiDB-lite"/>
    </source>
</evidence>
<dbReference type="NCBIfam" id="TIGR00254">
    <property type="entry name" value="GGDEF"/>
    <property type="match status" value="1"/>
</dbReference>
<gene>
    <name evidence="5" type="ORF">KZ820_11575</name>
</gene>
<sequence>MPSRDRPSSARFGPRFIAAVVAPVLLLALGLTGFAVSALRSAAAQADRVSIERQEREVRLAVDAALDELAQSQSGVGIWTPLALELRKAAPDWTWVDENVGVWLSYVFAHDADAILAGDGHPVYLMRDGVRRAPADYAALAVAATPLVRAVRGEARASPNPHERLPGRALPAGSTVRTSPRAIHATDLVAIGGRPAIMSVMWIITEDPGSPAPRGGAPLLVSARFLDTSFVQRLARIQLVAGARLSGSPRHASGEQALTLVSSRGQRVGYLLWRPDRPGAEVWRTMAPSALAALVALLATLAALIASVFKLVRSDARSLARLNAAHLALQAKEAQAHHLAFHDTLTGLPNRAAFNHAGDQLLAHAPDQGVRAVLLIDLDRFKQVNDMLGHLGGDQLIQLVAARLQALVDVGDLVARLGGDEFAVLVSERADEAAVGALAGAMVAALREPFTVLGTHVFIGASIGIACHPRCGGDRSELMRMADIAMYRAKAEGRDGHRFFTEDMDESVKTRRAIEHDLRRAIATRRELMVHYQPRMNAGGSRVIGLEALVRWHHPERGLLAPDAFIPIAEETGLIRELGAWVLRDACAVARAWPSLSIAVNLSPVQFRARGIAAELIEIVRHAGARPQQIELEVTESILLDDDEGVRDALAALRHAGFRIALDDFGTGYSSLGYLSKFEVDKIKIDQSFTRRLGESADAAAIIQAVVRLGQAMGLAVSAEGVETREQRAFLEHAGCNELQGFLFSAAVPPGALAALLGGRVEAAA</sequence>
<evidence type="ECO:0000313" key="6">
    <source>
        <dbReference type="Proteomes" id="UP000759103"/>
    </source>
</evidence>
<feature type="domain" description="GGDEF" evidence="4">
    <location>
        <begin position="369"/>
        <end position="502"/>
    </location>
</feature>
<keyword evidence="6" id="KW-1185">Reference proteome</keyword>
<accession>A0ABS7BP28</accession>
<dbReference type="PROSITE" id="PS50883">
    <property type="entry name" value="EAL"/>
    <property type="match status" value="1"/>
</dbReference>
<feature type="transmembrane region" description="Helical" evidence="2">
    <location>
        <begin position="290"/>
        <end position="312"/>
    </location>
</feature>
<dbReference type="InterPro" id="IPR007892">
    <property type="entry name" value="CHASE4"/>
</dbReference>
<dbReference type="PANTHER" id="PTHR44757:SF2">
    <property type="entry name" value="BIOFILM ARCHITECTURE MAINTENANCE PROTEIN MBAA"/>
    <property type="match status" value="1"/>
</dbReference>
<comment type="caution">
    <text evidence="5">The sequence shown here is derived from an EMBL/GenBank/DDBJ whole genome shotgun (WGS) entry which is preliminary data.</text>
</comment>
<keyword evidence="2" id="KW-0472">Membrane</keyword>
<feature type="region of interest" description="Disordered" evidence="1">
    <location>
        <begin position="155"/>
        <end position="176"/>
    </location>
</feature>
<dbReference type="InterPro" id="IPR052155">
    <property type="entry name" value="Biofilm_reg_signaling"/>
</dbReference>
<dbReference type="SMART" id="SM00267">
    <property type="entry name" value="GGDEF"/>
    <property type="match status" value="1"/>
</dbReference>
<dbReference type="InterPro" id="IPR043128">
    <property type="entry name" value="Rev_trsase/Diguanyl_cyclase"/>
</dbReference>
<dbReference type="InterPro" id="IPR035919">
    <property type="entry name" value="EAL_sf"/>
</dbReference>
<evidence type="ECO:0000256" key="2">
    <source>
        <dbReference type="SAM" id="Phobius"/>
    </source>
</evidence>
<dbReference type="Pfam" id="PF05228">
    <property type="entry name" value="CHASE4"/>
    <property type="match status" value="1"/>
</dbReference>
<dbReference type="SMART" id="SM00052">
    <property type="entry name" value="EAL"/>
    <property type="match status" value="1"/>
</dbReference>
<dbReference type="Proteomes" id="UP000759103">
    <property type="component" value="Unassembled WGS sequence"/>
</dbReference>
<dbReference type="Gene3D" id="3.30.70.270">
    <property type="match status" value="1"/>
</dbReference>
<dbReference type="InterPro" id="IPR001633">
    <property type="entry name" value="EAL_dom"/>
</dbReference>
<dbReference type="Pfam" id="PF00563">
    <property type="entry name" value="EAL"/>
    <property type="match status" value="1"/>
</dbReference>
<dbReference type="SUPFAM" id="SSF55073">
    <property type="entry name" value="Nucleotide cyclase"/>
    <property type="match status" value="1"/>
</dbReference>
<keyword evidence="2" id="KW-0812">Transmembrane</keyword>
<dbReference type="RefSeq" id="WP_219748761.1">
    <property type="nucleotide sequence ID" value="NZ_JAHXZN010000003.1"/>
</dbReference>